<evidence type="ECO:0000256" key="2">
    <source>
        <dbReference type="SAM" id="MobiDB-lite"/>
    </source>
</evidence>
<keyword evidence="3" id="KW-0812">Transmembrane</keyword>
<reference evidence="4 5" key="2">
    <citation type="submission" date="2019-01" db="EMBL/GenBank/DDBJ databases">
        <title>The decoding of complex shrimp genome reveals the adaptation for benthos swimmer, frequently molting mechanism and breeding impact on genome.</title>
        <authorList>
            <person name="Sun Y."/>
            <person name="Gao Y."/>
            <person name="Yu Y."/>
        </authorList>
    </citation>
    <scope>NUCLEOTIDE SEQUENCE [LARGE SCALE GENOMIC DNA]</scope>
    <source>
        <tissue evidence="4">Muscle</tissue>
    </source>
</reference>
<feature type="region of interest" description="Disordered" evidence="2">
    <location>
        <begin position="208"/>
        <end position="317"/>
    </location>
</feature>
<keyword evidence="3" id="KW-1133">Transmembrane helix</keyword>
<feature type="region of interest" description="Disordered" evidence="2">
    <location>
        <begin position="1"/>
        <end position="40"/>
    </location>
</feature>
<dbReference type="EMBL" id="QCYY01003643">
    <property type="protein sequence ID" value="ROT62531.1"/>
    <property type="molecule type" value="Genomic_DNA"/>
</dbReference>
<evidence type="ECO:0000313" key="5">
    <source>
        <dbReference type="Proteomes" id="UP000283509"/>
    </source>
</evidence>
<name>A0A3R7NNF1_PENVA</name>
<proteinExistence type="predicted"/>
<reference evidence="4 5" key="1">
    <citation type="submission" date="2018-04" db="EMBL/GenBank/DDBJ databases">
        <authorList>
            <person name="Zhang X."/>
            <person name="Yuan J."/>
            <person name="Li F."/>
            <person name="Xiang J."/>
        </authorList>
    </citation>
    <scope>NUCLEOTIDE SEQUENCE [LARGE SCALE GENOMIC DNA]</scope>
    <source>
        <tissue evidence="4">Muscle</tissue>
    </source>
</reference>
<gene>
    <name evidence="4" type="ORF">C7M84_019618</name>
</gene>
<dbReference type="OrthoDB" id="10605080at2759"/>
<dbReference type="AlphaFoldDB" id="A0A3R7NNF1"/>
<evidence type="ECO:0000256" key="3">
    <source>
        <dbReference type="SAM" id="Phobius"/>
    </source>
</evidence>
<dbReference type="InterPro" id="IPR006631">
    <property type="entry name" value="DM4_12"/>
</dbReference>
<evidence type="ECO:0000313" key="4">
    <source>
        <dbReference type="EMBL" id="ROT62531.1"/>
    </source>
</evidence>
<protein>
    <submittedName>
        <fullName evidence="4">Uncharacterized protein</fullName>
    </submittedName>
</protein>
<dbReference type="Pfam" id="PF07841">
    <property type="entry name" value="DM4_12"/>
    <property type="match status" value="1"/>
</dbReference>
<feature type="region of interest" description="Disordered" evidence="2">
    <location>
        <begin position="157"/>
        <end position="176"/>
    </location>
</feature>
<comment type="caution">
    <text evidence="4">The sequence shown here is derived from an EMBL/GenBank/DDBJ whole genome shotgun (WGS) entry which is preliminary data.</text>
</comment>
<sequence length="481" mass="51724">MPGRSAVLRSPAPSTRASLPTLEGASLGAPPSRRQAKGAKGNRFLPCAAFRESAPRVRRPARTFVVAGTIVGARRLDTPSVGCALGRSAVSCSVRPSSGRFFLLPRPPRFPRGRRTTMAATGYILGVVAMTGGIAVLAGGSALAALLFEGRGRYGRGRYQHDRSVPDGDAGGDASATEGELLQGLRREDAAWCGLRLLCELAATAEASAERPARGAGPPQPHRSRGKARRGAPPSQRRPGGVPSSRRKRTPEGRLRRSLPVVSSGDDEGPQRWRRTQRSFAIPAFSLAPREERRKRKHECEHGSEHPAPPAHLSRPSFASRRCSGVKVEGLGSLQQKYECWRLRGSSAAVPPPQALPARAAAGFLFSRFVRDVGEEEDEETHNRLLEVVSEQDESGCGKRLVCELAAAEAEDERELLEEELAILEFVGDLVPGEDLRAQGAALDYKLAKAQGMEGRDCGLLYPSCIYNGTEIMTSVLAYLS</sequence>
<evidence type="ECO:0000256" key="1">
    <source>
        <dbReference type="SAM" id="Coils"/>
    </source>
</evidence>
<keyword evidence="1" id="KW-0175">Coiled coil</keyword>
<feature type="transmembrane region" description="Helical" evidence="3">
    <location>
        <begin position="123"/>
        <end position="148"/>
    </location>
</feature>
<keyword evidence="3" id="KW-0472">Membrane</keyword>
<keyword evidence="5" id="KW-1185">Reference proteome</keyword>
<organism evidence="4 5">
    <name type="scientific">Penaeus vannamei</name>
    <name type="common">Whiteleg shrimp</name>
    <name type="synonym">Litopenaeus vannamei</name>
    <dbReference type="NCBI Taxonomy" id="6689"/>
    <lineage>
        <taxon>Eukaryota</taxon>
        <taxon>Metazoa</taxon>
        <taxon>Ecdysozoa</taxon>
        <taxon>Arthropoda</taxon>
        <taxon>Crustacea</taxon>
        <taxon>Multicrustacea</taxon>
        <taxon>Malacostraca</taxon>
        <taxon>Eumalacostraca</taxon>
        <taxon>Eucarida</taxon>
        <taxon>Decapoda</taxon>
        <taxon>Dendrobranchiata</taxon>
        <taxon>Penaeoidea</taxon>
        <taxon>Penaeidae</taxon>
        <taxon>Penaeus</taxon>
    </lineage>
</organism>
<dbReference type="Proteomes" id="UP000283509">
    <property type="component" value="Unassembled WGS sequence"/>
</dbReference>
<accession>A0A3R7NNF1</accession>
<feature type="coiled-coil region" evidence="1">
    <location>
        <begin position="400"/>
        <end position="427"/>
    </location>
</feature>